<dbReference type="CDD" id="cd05299">
    <property type="entry name" value="CtBP_dh"/>
    <property type="match status" value="1"/>
</dbReference>
<dbReference type="RefSeq" id="WP_264066153.1">
    <property type="nucleotide sequence ID" value="NZ_JACKTY010000014.1"/>
</dbReference>
<organism evidence="7 8">
    <name type="scientific">Mycolicibacterium komossense</name>
    <dbReference type="NCBI Taxonomy" id="1779"/>
    <lineage>
        <taxon>Bacteria</taxon>
        <taxon>Bacillati</taxon>
        <taxon>Actinomycetota</taxon>
        <taxon>Actinomycetes</taxon>
        <taxon>Mycobacteriales</taxon>
        <taxon>Mycobacteriaceae</taxon>
        <taxon>Mycolicibacterium</taxon>
    </lineage>
</organism>
<dbReference type="Pfam" id="PF00389">
    <property type="entry name" value="2-Hacid_dh"/>
    <property type="match status" value="1"/>
</dbReference>
<dbReference type="InterPro" id="IPR029752">
    <property type="entry name" value="D-isomer_DH_CS1"/>
</dbReference>
<comment type="caution">
    <text evidence="7">The sequence shown here is derived from an EMBL/GenBank/DDBJ whole genome shotgun (WGS) entry which is preliminary data.</text>
</comment>
<keyword evidence="3" id="KW-0520">NAD</keyword>
<dbReference type="InterPro" id="IPR006139">
    <property type="entry name" value="D-isomer_2_OHA_DH_cat_dom"/>
</dbReference>
<evidence type="ECO:0000256" key="4">
    <source>
        <dbReference type="RuleBase" id="RU003719"/>
    </source>
</evidence>
<sequence length="322" mass="34232">MNLSLAVLDTAYGDICIEQTAAAGVGVDVFDARVDDNGAHDADGVLVQFATIGAEEMDAHERWRVIGRYGVGYDTIDVDAATRRGIRVVNVPDYCEEEVATHAAALVLGSVRRISESDRLVRGGGWTRWRELAPIPALSESTLGVVGLGRIGRETIRLLRPFFARVVAYDPYVAESGDVELLPLRNVVAAADVLTLHLPLNDDTRHLIDAGALAQMKPTAHLVNVSRGGLVDTRALADALTAGALGGAALDVLESEPPDVDDPALTAPNLVITNHLAWYSDSSEPRLRGLLASRCAAVLTGREAPSIVNAAALANRTRKVLP</sequence>
<dbReference type="PANTHER" id="PTHR43761">
    <property type="entry name" value="D-ISOMER SPECIFIC 2-HYDROXYACID DEHYDROGENASE FAMILY PROTEIN (AFU_ORTHOLOGUE AFUA_1G13630)"/>
    <property type="match status" value="1"/>
</dbReference>
<dbReference type="EMBL" id="JACKTY010000014">
    <property type="protein sequence ID" value="MCV7225386.1"/>
    <property type="molecule type" value="Genomic_DNA"/>
</dbReference>
<evidence type="ECO:0000256" key="2">
    <source>
        <dbReference type="ARBA" id="ARBA00023002"/>
    </source>
</evidence>
<evidence type="ECO:0000256" key="3">
    <source>
        <dbReference type="ARBA" id="ARBA00023027"/>
    </source>
</evidence>
<dbReference type="InterPro" id="IPR029753">
    <property type="entry name" value="D-isomer_DH_CS"/>
</dbReference>
<feature type="domain" description="D-isomer specific 2-hydroxyacid dehydrogenase NAD-binding" evidence="6">
    <location>
        <begin position="105"/>
        <end position="277"/>
    </location>
</feature>
<dbReference type="Proteomes" id="UP001526201">
    <property type="component" value="Unassembled WGS sequence"/>
</dbReference>
<dbReference type="SUPFAM" id="SSF51735">
    <property type="entry name" value="NAD(P)-binding Rossmann-fold domains"/>
    <property type="match status" value="1"/>
</dbReference>
<dbReference type="Gene3D" id="3.40.50.720">
    <property type="entry name" value="NAD(P)-binding Rossmann-like Domain"/>
    <property type="match status" value="2"/>
</dbReference>
<dbReference type="SUPFAM" id="SSF52283">
    <property type="entry name" value="Formate/glycerate dehydrogenase catalytic domain-like"/>
    <property type="match status" value="1"/>
</dbReference>
<dbReference type="InterPro" id="IPR006140">
    <property type="entry name" value="D-isomer_DH_NAD-bd"/>
</dbReference>
<dbReference type="PROSITE" id="PS00065">
    <property type="entry name" value="D_2_HYDROXYACID_DH_1"/>
    <property type="match status" value="1"/>
</dbReference>
<dbReference type="PANTHER" id="PTHR43761:SF1">
    <property type="entry name" value="D-ISOMER SPECIFIC 2-HYDROXYACID DEHYDROGENASE CATALYTIC DOMAIN-CONTAINING PROTEIN-RELATED"/>
    <property type="match status" value="1"/>
</dbReference>
<evidence type="ECO:0000313" key="8">
    <source>
        <dbReference type="Proteomes" id="UP001526201"/>
    </source>
</evidence>
<feature type="domain" description="D-isomer specific 2-hydroxyacid dehydrogenase catalytic" evidence="5">
    <location>
        <begin position="26"/>
        <end position="309"/>
    </location>
</feature>
<gene>
    <name evidence="7" type="ORF">H7J73_04975</name>
</gene>
<evidence type="ECO:0000259" key="5">
    <source>
        <dbReference type="Pfam" id="PF00389"/>
    </source>
</evidence>
<evidence type="ECO:0000259" key="6">
    <source>
        <dbReference type="Pfam" id="PF02826"/>
    </source>
</evidence>
<dbReference type="Pfam" id="PF02826">
    <property type="entry name" value="2-Hacid_dh_C"/>
    <property type="match status" value="1"/>
</dbReference>
<protein>
    <submittedName>
        <fullName evidence="7">C-terminal binding protein</fullName>
    </submittedName>
</protein>
<dbReference type="InterPro" id="IPR043322">
    <property type="entry name" value="CtBP"/>
</dbReference>
<comment type="similarity">
    <text evidence="1 4">Belongs to the D-isomer specific 2-hydroxyacid dehydrogenase family.</text>
</comment>
<name>A0ABT3C7I9_9MYCO</name>
<dbReference type="PROSITE" id="PS00670">
    <property type="entry name" value="D_2_HYDROXYACID_DH_2"/>
    <property type="match status" value="1"/>
</dbReference>
<keyword evidence="8" id="KW-1185">Reference proteome</keyword>
<dbReference type="InterPro" id="IPR036291">
    <property type="entry name" value="NAD(P)-bd_dom_sf"/>
</dbReference>
<evidence type="ECO:0000313" key="7">
    <source>
        <dbReference type="EMBL" id="MCV7225386.1"/>
    </source>
</evidence>
<dbReference type="InterPro" id="IPR050418">
    <property type="entry name" value="D-iso_2-hydroxyacid_DH_PdxB"/>
</dbReference>
<proteinExistence type="inferred from homology"/>
<reference evidence="7 8" key="1">
    <citation type="journal article" date="2022" name="BMC Genomics">
        <title>Comparative genome analysis of mycobacteria focusing on tRNA and non-coding RNA.</title>
        <authorList>
            <person name="Behra P.R.K."/>
            <person name="Pettersson B.M.F."/>
            <person name="Ramesh M."/>
            <person name="Das S."/>
            <person name="Dasgupta S."/>
            <person name="Kirsebom L.A."/>
        </authorList>
    </citation>
    <scope>NUCLEOTIDE SEQUENCE [LARGE SCALE GENOMIC DNA]</scope>
    <source>
        <strain evidence="7 8">DSM 44078</strain>
    </source>
</reference>
<accession>A0ABT3C7I9</accession>
<keyword evidence="2 4" id="KW-0560">Oxidoreductase</keyword>
<evidence type="ECO:0000256" key="1">
    <source>
        <dbReference type="ARBA" id="ARBA00005854"/>
    </source>
</evidence>